<dbReference type="PANTHER" id="PTHR15371:SF0">
    <property type="entry name" value="SD19278P"/>
    <property type="match status" value="1"/>
</dbReference>
<dbReference type="GO" id="GO:0030150">
    <property type="term" value="P:protein import into mitochondrial matrix"/>
    <property type="evidence" value="ECO:0007669"/>
    <property type="project" value="TreeGrafter"/>
</dbReference>
<evidence type="ECO:0000256" key="2">
    <source>
        <dbReference type="ARBA" id="ARBA00022692"/>
    </source>
</evidence>
<dbReference type="AlphaFoldDB" id="A0AAN8UDC1"/>
<feature type="compositionally biased region" description="Polar residues" evidence="5">
    <location>
        <begin position="1"/>
        <end position="14"/>
    </location>
</feature>
<evidence type="ECO:0000313" key="6">
    <source>
        <dbReference type="EMBL" id="KAK6914723.1"/>
    </source>
</evidence>
<evidence type="ECO:0000313" key="7">
    <source>
        <dbReference type="Proteomes" id="UP001370490"/>
    </source>
</evidence>
<evidence type="ECO:0000256" key="4">
    <source>
        <dbReference type="ARBA" id="ARBA00023136"/>
    </source>
</evidence>
<name>A0AAN8UDC1_9MAGN</name>
<dbReference type="Pfam" id="PF02466">
    <property type="entry name" value="Tim17"/>
    <property type="match status" value="1"/>
</dbReference>
<keyword evidence="3" id="KW-1133">Transmembrane helix</keyword>
<feature type="region of interest" description="Disordered" evidence="5">
    <location>
        <begin position="1"/>
        <end position="20"/>
    </location>
</feature>
<gene>
    <name evidence="6" type="ORF">RJ641_019840</name>
</gene>
<keyword evidence="2" id="KW-0812">Transmembrane</keyword>
<accession>A0AAN8UDC1</accession>
<comment type="subcellular location">
    <subcellularLocation>
        <location evidence="1">Membrane</location>
        <topology evidence="1">Multi-pass membrane protein</topology>
    </subcellularLocation>
</comment>
<dbReference type="Proteomes" id="UP001370490">
    <property type="component" value="Unassembled WGS sequence"/>
</dbReference>
<evidence type="ECO:0000256" key="1">
    <source>
        <dbReference type="ARBA" id="ARBA00004141"/>
    </source>
</evidence>
<evidence type="ECO:0000256" key="5">
    <source>
        <dbReference type="SAM" id="MobiDB-lite"/>
    </source>
</evidence>
<dbReference type="PANTHER" id="PTHR15371">
    <property type="entry name" value="TIM23"/>
    <property type="match status" value="1"/>
</dbReference>
<proteinExistence type="predicted"/>
<reference evidence="6 7" key="1">
    <citation type="submission" date="2023-12" db="EMBL/GenBank/DDBJ databases">
        <title>A high-quality genome assembly for Dillenia turbinata (Dilleniales).</title>
        <authorList>
            <person name="Chanderbali A."/>
        </authorList>
    </citation>
    <scope>NUCLEOTIDE SEQUENCE [LARGE SCALE GENOMIC DNA]</scope>
    <source>
        <strain evidence="6">LSX21</strain>
        <tissue evidence="6">Leaf</tissue>
    </source>
</reference>
<dbReference type="EMBL" id="JBAMMX010000025">
    <property type="protein sequence ID" value="KAK6914723.1"/>
    <property type="molecule type" value="Genomic_DNA"/>
</dbReference>
<keyword evidence="4" id="KW-0472">Membrane</keyword>
<dbReference type="GO" id="GO:0008320">
    <property type="term" value="F:protein transmembrane transporter activity"/>
    <property type="evidence" value="ECO:0007669"/>
    <property type="project" value="TreeGrafter"/>
</dbReference>
<evidence type="ECO:0000256" key="3">
    <source>
        <dbReference type="ARBA" id="ARBA00022989"/>
    </source>
</evidence>
<organism evidence="6 7">
    <name type="scientific">Dillenia turbinata</name>
    <dbReference type="NCBI Taxonomy" id="194707"/>
    <lineage>
        <taxon>Eukaryota</taxon>
        <taxon>Viridiplantae</taxon>
        <taxon>Streptophyta</taxon>
        <taxon>Embryophyta</taxon>
        <taxon>Tracheophyta</taxon>
        <taxon>Spermatophyta</taxon>
        <taxon>Magnoliopsida</taxon>
        <taxon>eudicotyledons</taxon>
        <taxon>Gunneridae</taxon>
        <taxon>Pentapetalae</taxon>
        <taxon>Dilleniales</taxon>
        <taxon>Dilleniaceae</taxon>
        <taxon>Dillenia</taxon>
    </lineage>
</organism>
<keyword evidence="7" id="KW-1185">Reference proteome</keyword>
<dbReference type="GO" id="GO:0005744">
    <property type="term" value="C:TIM23 mitochondrial import inner membrane translocase complex"/>
    <property type="evidence" value="ECO:0007669"/>
    <property type="project" value="TreeGrafter"/>
</dbReference>
<comment type="caution">
    <text evidence="6">The sequence shown here is derived from an EMBL/GenBank/DDBJ whole genome shotgun (WGS) entry which is preliminary data.</text>
</comment>
<evidence type="ECO:0008006" key="8">
    <source>
        <dbReference type="Google" id="ProtNLM"/>
    </source>
</evidence>
<sequence>MSTSNSENESQSRLYNPYKDLNPNIPVKTLYNLPTSPEFLFHEESLAQRRSWGQNLTFYTGCGYIAGSVAGGGKGFIDGVRAFEATDTLKLKVNRILNSSGHAGRKFGNRLGIIGLLYSGLESAMVEIRDTDDVLNSVVAGLGTGVLFRAGNGVRPAAVAGVIGGVMAGLAVAAKQVMKRHVPI</sequence>
<protein>
    <recommendedName>
        <fullName evidence="8">Mitochondrial import inner membrane translocase subunit TIM23</fullName>
    </recommendedName>
</protein>
<dbReference type="InterPro" id="IPR045238">
    <property type="entry name" value="Tim23-like"/>
</dbReference>